<evidence type="ECO:0000313" key="2">
    <source>
        <dbReference type="EMBL" id="MBD3926484.1"/>
    </source>
</evidence>
<feature type="transmembrane region" description="Helical" evidence="1">
    <location>
        <begin position="643"/>
        <end position="663"/>
    </location>
</feature>
<feature type="transmembrane region" description="Helical" evidence="1">
    <location>
        <begin position="500"/>
        <end position="520"/>
    </location>
</feature>
<dbReference type="EMBL" id="JACXYZ010000003">
    <property type="protein sequence ID" value="MBD3926484.1"/>
    <property type="molecule type" value="Genomic_DNA"/>
</dbReference>
<comment type="caution">
    <text evidence="2">The sequence shown here is derived from an EMBL/GenBank/DDBJ whole genome shotgun (WGS) entry which is preliminary data.</text>
</comment>
<keyword evidence="1" id="KW-0812">Transmembrane</keyword>
<dbReference type="SUPFAM" id="SSF53474">
    <property type="entry name" value="alpha/beta-Hydrolases"/>
    <property type="match status" value="1"/>
</dbReference>
<organism evidence="2 3">
    <name type="scientific">Nocardioides cavernae</name>
    <dbReference type="NCBI Taxonomy" id="1921566"/>
    <lineage>
        <taxon>Bacteria</taxon>
        <taxon>Bacillati</taxon>
        <taxon>Actinomycetota</taxon>
        <taxon>Actinomycetes</taxon>
        <taxon>Propionibacteriales</taxon>
        <taxon>Nocardioidaceae</taxon>
        <taxon>Nocardioides</taxon>
    </lineage>
</organism>
<protein>
    <recommendedName>
        <fullName evidence="4">Alpha/beta hydrolase</fullName>
    </recommendedName>
</protein>
<feature type="transmembrane region" description="Helical" evidence="1">
    <location>
        <begin position="202"/>
        <end position="230"/>
    </location>
</feature>
<accession>A0ABR8NEC3</accession>
<proteinExistence type="predicted"/>
<keyword evidence="1" id="KW-0472">Membrane</keyword>
<keyword evidence="3" id="KW-1185">Reference proteome</keyword>
<feature type="transmembrane region" description="Helical" evidence="1">
    <location>
        <begin position="694"/>
        <end position="716"/>
    </location>
</feature>
<feature type="transmembrane region" description="Helical" evidence="1">
    <location>
        <begin position="561"/>
        <end position="583"/>
    </location>
</feature>
<evidence type="ECO:0008006" key="4">
    <source>
        <dbReference type="Google" id="ProtNLM"/>
    </source>
</evidence>
<dbReference type="Proteomes" id="UP000618818">
    <property type="component" value="Unassembled WGS sequence"/>
</dbReference>
<evidence type="ECO:0000313" key="3">
    <source>
        <dbReference type="Proteomes" id="UP000618818"/>
    </source>
</evidence>
<name>A0ABR8NEC3_9ACTN</name>
<feature type="transmembrane region" description="Helical" evidence="1">
    <location>
        <begin position="604"/>
        <end position="623"/>
    </location>
</feature>
<reference evidence="2 3" key="1">
    <citation type="submission" date="2020-09" db="EMBL/GenBank/DDBJ databases">
        <title>novel species in genus Nocardioides.</title>
        <authorList>
            <person name="Zhang G."/>
        </authorList>
    </citation>
    <scope>NUCLEOTIDE SEQUENCE [LARGE SCALE GENOMIC DNA]</scope>
    <source>
        <strain evidence="2 3">KCTC 39551</strain>
    </source>
</reference>
<keyword evidence="1" id="KW-1133">Transmembrane helix</keyword>
<sequence>MSGEPCEQRLGILFVHGIGEQKRGESLVAWADPIHEFLRRLLTADDLVARQREMLSNRAQRVGFPKKDAEQDRLLDHEFAVARSAAAESALDNGDVPVRMGSTVLRQPEANEPAHLELSVAWPRAMGAATTEETIIDRSDWLLAESWWAEEFVPPPPGVMLTWALKVAPLIVLGHEAASWARTLQNPGKWKHRLLLRIPIGLFGYFLSILLLIGCLILLVALLALGSLPLPRVRQFAKRLSTRLASSVGDSYVLIASPSEYQAMVSRVQRDIAWLAKRCDRVAVVAHSQGAVVAHRALTQSAGCDVQLFVTVGSGLGKLTELEDLRSRGPAARLAWMVLAYALGGMVLSYVLSFWFRSGGYGFGKWLFLVNLFFYILLSLTIFWNLVQDRSHEQERRRRSLKKLVLRRNIRWIDFYSSSDPVPNGPLLDEEPQWLQSYQTWFEASWIRDHSGYRSNPDGFIAPLVMEMLVLESAGLRSLTTGLRVQVQTYARRRAWRCLWLIRARLIVLAAGAIAIPYHWPALSACASWLQRVTPERVGTVLAATVETLLVPKDANLHVDAILAAAIGAFALFLAFALTNLSWRRVGSRDLRRFYRGDQVDAGGYPAMLFAMVVSGLVIFPLSPIVLHRLRSASWWPADPAPWLLFAIFLLSTFFVTSLAAGADSREKESSELLSDLAAEPLVCLERWREQQFVLGRAAVALVLQTPLVGLFVWVFLHPPSWPYWLDLLVFMAACGVVLWIPLQVAQRMRGNVAARTDPWVVRRVEATVRPRGYRDVCPNPSSSADPASEGNAALLDRKMLEGAHKRKLSWREPVLDHAVLPPALPPTALVQDN</sequence>
<dbReference type="RefSeq" id="WP_191196355.1">
    <property type="nucleotide sequence ID" value="NZ_JACXYZ010000003.1"/>
</dbReference>
<evidence type="ECO:0000256" key="1">
    <source>
        <dbReference type="SAM" id="Phobius"/>
    </source>
</evidence>
<gene>
    <name evidence="2" type="ORF">IEZ26_17805</name>
</gene>
<dbReference type="InterPro" id="IPR029058">
    <property type="entry name" value="AB_hydrolase_fold"/>
</dbReference>
<feature type="transmembrane region" description="Helical" evidence="1">
    <location>
        <begin position="368"/>
        <end position="387"/>
    </location>
</feature>
<feature type="transmembrane region" description="Helical" evidence="1">
    <location>
        <begin position="722"/>
        <end position="741"/>
    </location>
</feature>
<feature type="transmembrane region" description="Helical" evidence="1">
    <location>
        <begin position="334"/>
        <end position="356"/>
    </location>
</feature>